<evidence type="ECO:0000313" key="2">
    <source>
        <dbReference type="Proteomes" id="UP000838756"/>
    </source>
</evidence>
<keyword evidence="2" id="KW-1185">Reference proteome</keyword>
<dbReference type="EMBL" id="CAKXAJ010017914">
    <property type="protein sequence ID" value="CAH2217264.1"/>
    <property type="molecule type" value="Genomic_DNA"/>
</dbReference>
<dbReference type="Proteomes" id="UP000838756">
    <property type="component" value="Unassembled WGS sequence"/>
</dbReference>
<reference evidence="1" key="1">
    <citation type="submission" date="2022-03" db="EMBL/GenBank/DDBJ databases">
        <authorList>
            <person name="Lindestad O."/>
        </authorList>
    </citation>
    <scope>NUCLEOTIDE SEQUENCE</scope>
</reference>
<accession>A0A8S4QR22</accession>
<protein>
    <submittedName>
        <fullName evidence="1">Jg3013 protein</fullName>
    </submittedName>
</protein>
<proteinExistence type="predicted"/>
<name>A0A8S4QR22_9NEOP</name>
<gene>
    <name evidence="1" type="primary">jg3013</name>
    <name evidence="1" type="ORF">PAEG_LOCUS5180</name>
</gene>
<comment type="caution">
    <text evidence="1">The sequence shown here is derived from an EMBL/GenBank/DDBJ whole genome shotgun (WGS) entry which is preliminary data.</text>
</comment>
<evidence type="ECO:0000313" key="1">
    <source>
        <dbReference type="EMBL" id="CAH2217264.1"/>
    </source>
</evidence>
<dbReference type="AlphaFoldDB" id="A0A8S4QR22"/>
<sequence length="73" mass="7985">MGCAQACAAWARPTSRPTPSIRAKYDATNSEVTTKRYLISTSARLGPGRACGIEALRNLKWPRASQAPFMMLE</sequence>
<organism evidence="1 2">
    <name type="scientific">Pararge aegeria aegeria</name>
    <dbReference type="NCBI Taxonomy" id="348720"/>
    <lineage>
        <taxon>Eukaryota</taxon>
        <taxon>Metazoa</taxon>
        <taxon>Ecdysozoa</taxon>
        <taxon>Arthropoda</taxon>
        <taxon>Hexapoda</taxon>
        <taxon>Insecta</taxon>
        <taxon>Pterygota</taxon>
        <taxon>Neoptera</taxon>
        <taxon>Endopterygota</taxon>
        <taxon>Lepidoptera</taxon>
        <taxon>Glossata</taxon>
        <taxon>Ditrysia</taxon>
        <taxon>Papilionoidea</taxon>
        <taxon>Nymphalidae</taxon>
        <taxon>Satyrinae</taxon>
        <taxon>Satyrini</taxon>
        <taxon>Parargina</taxon>
        <taxon>Pararge</taxon>
    </lineage>
</organism>